<dbReference type="InterPro" id="IPR023214">
    <property type="entry name" value="HAD_sf"/>
</dbReference>
<dbReference type="AlphaFoldDB" id="A0A4D4J3X0"/>
<protein>
    <submittedName>
        <fullName evidence="1">Uncharacterized protein</fullName>
    </submittedName>
</protein>
<dbReference type="InterPro" id="IPR023198">
    <property type="entry name" value="PGP-like_dom2"/>
</dbReference>
<dbReference type="Gene3D" id="1.10.150.240">
    <property type="entry name" value="Putative phosphatase, domain 2"/>
    <property type="match status" value="1"/>
</dbReference>
<dbReference type="RefSeq" id="WP_137812927.1">
    <property type="nucleotide sequence ID" value="NZ_BJFL01000004.1"/>
</dbReference>
<comment type="caution">
    <text evidence="1">The sequence shown here is derived from an EMBL/GenBank/DDBJ whole genome shotgun (WGS) entry which is preliminary data.</text>
</comment>
<proteinExistence type="predicted"/>
<keyword evidence="2" id="KW-1185">Reference proteome</keyword>
<sequence>MVGRAIYDRAFLAAAGKPLAELASISGRTESDIMAERLRINGIEPTAQRIESLADALIRGYDDAREEMRRVGRALPGARATLAELAAETIGAHDVVRDLDECRDLLRRIGRSKTSATEADRQAG</sequence>
<dbReference type="OrthoDB" id="9781769at2"/>
<accession>A0A4D4J3X0</accession>
<evidence type="ECO:0000313" key="2">
    <source>
        <dbReference type="Proteomes" id="UP000298860"/>
    </source>
</evidence>
<dbReference type="Gene3D" id="3.40.50.1000">
    <property type="entry name" value="HAD superfamily/HAD-like"/>
    <property type="match status" value="1"/>
</dbReference>
<organism evidence="1 2">
    <name type="scientific">Gandjariella thermophila</name>
    <dbReference type="NCBI Taxonomy" id="1931992"/>
    <lineage>
        <taxon>Bacteria</taxon>
        <taxon>Bacillati</taxon>
        <taxon>Actinomycetota</taxon>
        <taxon>Actinomycetes</taxon>
        <taxon>Pseudonocardiales</taxon>
        <taxon>Pseudonocardiaceae</taxon>
        <taxon>Gandjariella</taxon>
    </lineage>
</organism>
<evidence type="ECO:0000313" key="1">
    <source>
        <dbReference type="EMBL" id="GDY29772.1"/>
    </source>
</evidence>
<reference evidence="2" key="1">
    <citation type="submission" date="2019-04" db="EMBL/GenBank/DDBJ databases">
        <title>Draft genome sequence of Pseudonocardiaceae bacterium SL3-2-4.</title>
        <authorList>
            <person name="Ningsih F."/>
            <person name="Yokota A."/>
            <person name="Sakai Y."/>
            <person name="Nanatani K."/>
            <person name="Yabe S."/>
            <person name="Oetari A."/>
            <person name="Sjamsuridzal W."/>
        </authorList>
    </citation>
    <scope>NUCLEOTIDE SEQUENCE [LARGE SCALE GENOMIC DNA]</scope>
    <source>
        <strain evidence="2">SL3-2-4</strain>
    </source>
</reference>
<dbReference type="EMBL" id="BJFL01000004">
    <property type="protein sequence ID" value="GDY29772.1"/>
    <property type="molecule type" value="Genomic_DNA"/>
</dbReference>
<gene>
    <name evidence="1" type="ORF">GTS_14050</name>
</gene>
<dbReference type="Proteomes" id="UP000298860">
    <property type="component" value="Unassembled WGS sequence"/>
</dbReference>
<name>A0A4D4J3X0_9PSEU</name>